<keyword evidence="3" id="KW-1185">Reference proteome</keyword>
<evidence type="ECO:0000256" key="1">
    <source>
        <dbReference type="SAM" id="SignalP"/>
    </source>
</evidence>
<reference evidence="3" key="1">
    <citation type="submission" date="2016-10" db="EMBL/GenBank/DDBJ databases">
        <authorList>
            <person name="Varghese N."/>
            <person name="Submissions S."/>
        </authorList>
    </citation>
    <scope>NUCLEOTIDE SEQUENCE [LARGE SCALE GENOMIC DNA]</scope>
    <source>
        <strain evidence="3">SP</strain>
    </source>
</reference>
<evidence type="ECO:0000313" key="3">
    <source>
        <dbReference type="Proteomes" id="UP000198935"/>
    </source>
</evidence>
<proteinExistence type="predicted"/>
<dbReference type="STRING" id="1503961.SAMN05421736_105133"/>
<evidence type="ECO:0000313" key="2">
    <source>
        <dbReference type="EMBL" id="SDZ02706.1"/>
    </source>
</evidence>
<protein>
    <recommendedName>
        <fullName evidence="4">Lipoprotein</fullName>
    </recommendedName>
</protein>
<keyword evidence="1" id="KW-0732">Signal</keyword>
<dbReference type="Pfam" id="PF13798">
    <property type="entry name" value="PCYCGC"/>
    <property type="match status" value="1"/>
</dbReference>
<dbReference type="InterPro" id="IPR025673">
    <property type="entry name" value="PCYCGC"/>
</dbReference>
<accession>A0A1H3PNT3</accession>
<dbReference type="EMBL" id="FNPI01000005">
    <property type="protein sequence ID" value="SDZ02706.1"/>
    <property type="molecule type" value="Genomic_DNA"/>
</dbReference>
<dbReference type="PROSITE" id="PS51257">
    <property type="entry name" value="PROKAR_LIPOPROTEIN"/>
    <property type="match status" value="1"/>
</dbReference>
<feature type="signal peptide" evidence="1">
    <location>
        <begin position="1"/>
        <end position="20"/>
    </location>
</feature>
<sequence length="154" mass="17256">MYIRTIKGIVLFIVLSIAVAGCNSTTEEDGTIEESNSFPEFVYASSHPGSEAAYQYATDHGEYLDYIPCYCNCYVEPFEHQNVKDCFINNEYSTKEQQVYDPHGSGCGICIETALDVQQMKEEGLPLSEIRDAIDAEYSKYAEPTDTPYPPEGM</sequence>
<feature type="chain" id="PRO_5038916525" description="Lipoprotein" evidence="1">
    <location>
        <begin position="21"/>
        <end position="154"/>
    </location>
</feature>
<dbReference type="AlphaFoldDB" id="A0A1H3PNT3"/>
<name>A0A1H3PNT3_9BACI</name>
<dbReference type="Proteomes" id="UP000198935">
    <property type="component" value="Unassembled WGS sequence"/>
</dbReference>
<gene>
    <name evidence="2" type="ORF">SAMN05421736_105133</name>
</gene>
<organism evidence="2 3">
    <name type="scientific">Evansella caseinilytica</name>
    <dbReference type="NCBI Taxonomy" id="1503961"/>
    <lineage>
        <taxon>Bacteria</taxon>
        <taxon>Bacillati</taxon>
        <taxon>Bacillota</taxon>
        <taxon>Bacilli</taxon>
        <taxon>Bacillales</taxon>
        <taxon>Bacillaceae</taxon>
        <taxon>Evansella</taxon>
    </lineage>
</organism>
<evidence type="ECO:0008006" key="4">
    <source>
        <dbReference type="Google" id="ProtNLM"/>
    </source>
</evidence>